<dbReference type="NCBIfam" id="TIGR00361">
    <property type="entry name" value="ComEC_Rec2"/>
    <property type="match status" value="1"/>
</dbReference>
<evidence type="ECO:0000256" key="4">
    <source>
        <dbReference type="ARBA" id="ARBA00022989"/>
    </source>
</evidence>
<dbReference type="InterPro" id="IPR052159">
    <property type="entry name" value="Competence_DNA_uptake"/>
</dbReference>
<evidence type="ECO:0000256" key="5">
    <source>
        <dbReference type="ARBA" id="ARBA00023136"/>
    </source>
</evidence>
<name>A0A643G2B9_9BURK</name>
<dbReference type="SMART" id="SM00849">
    <property type="entry name" value="Lactamase_B"/>
    <property type="match status" value="1"/>
</dbReference>
<dbReference type="InterPro" id="IPR025405">
    <property type="entry name" value="DUF4131"/>
</dbReference>
<evidence type="ECO:0000256" key="1">
    <source>
        <dbReference type="ARBA" id="ARBA00004651"/>
    </source>
</evidence>
<comment type="subcellular location">
    <subcellularLocation>
        <location evidence="1">Cell membrane</location>
        <topology evidence="1">Multi-pass membrane protein</topology>
    </subcellularLocation>
</comment>
<dbReference type="PANTHER" id="PTHR30619:SF1">
    <property type="entry name" value="RECOMBINATION PROTEIN 2"/>
    <property type="match status" value="1"/>
</dbReference>
<accession>A0A643G2B9</accession>
<evidence type="ECO:0000256" key="3">
    <source>
        <dbReference type="ARBA" id="ARBA00022692"/>
    </source>
</evidence>
<dbReference type="Proteomes" id="UP000397656">
    <property type="component" value="Chromosome 1"/>
</dbReference>
<keyword evidence="4" id="KW-1133">Transmembrane helix</keyword>
<dbReference type="GO" id="GO:0030420">
    <property type="term" value="P:establishment of competence for transformation"/>
    <property type="evidence" value="ECO:0007669"/>
    <property type="project" value="InterPro"/>
</dbReference>
<dbReference type="Pfam" id="PF03772">
    <property type="entry name" value="Competence"/>
    <property type="match status" value="1"/>
</dbReference>
<dbReference type="GeneID" id="98400528"/>
<gene>
    <name evidence="7" type="ORF">F7R26_006385</name>
</gene>
<dbReference type="SUPFAM" id="SSF56281">
    <property type="entry name" value="Metallo-hydrolase/oxidoreductase"/>
    <property type="match status" value="1"/>
</dbReference>
<dbReference type="CDD" id="cd07731">
    <property type="entry name" value="ComA-like_MBL-fold"/>
    <property type="match status" value="1"/>
</dbReference>
<evidence type="ECO:0000259" key="6">
    <source>
        <dbReference type="SMART" id="SM00849"/>
    </source>
</evidence>
<proteinExistence type="predicted"/>
<dbReference type="InterPro" id="IPR001279">
    <property type="entry name" value="Metallo-B-lactamas"/>
</dbReference>
<keyword evidence="5" id="KW-0472">Membrane</keyword>
<dbReference type="Pfam" id="PF00753">
    <property type="entry name" value="Lactamase_B"/>
    <property type="match status" value="1"/>
</dbReference>
<dbReference type="NCBIfam" id="TIGR00360">
    <property type="entry name" value="ComEC_N-term"/>
    <property type="match status" value="1"/>
</dbReference>
<sequence length="812" mass="87146">MRLFLLAFVAGCWWLQQQGSLPRGGAVWVLVAAGLLTAALALCLRTRRPGWARVAWIVLSLLAGFGYSAWRAEARLAERLAPGLEGADLQVSGVVAGLPAQAARGLRFVFALDDAAGMPPRVLLGWEDAPAGLRPGERYVFTVRLRQPHGLANPHGFDYEFWLMAAGLGATGYVRDAIGEPQDAVGERLAWRIARWRAQVRDHVLQSLPPDARFAPVLAALVVGDQHGIQSRDWTLFTRTGIGHLISISGLHITMISGLFSSFVYWLWRHSFGLGRWLSRPLPLWWPARRAALVGAVIAALVYGLLAGMQVPALRTVSMLVVAALALWSGRTPPGSLVLAWAAFVAIGLDPWAVLSPGFWLSFGAVGVIFLAASQPANQSAPTRWQRVRASLAQAARTQWSVTVGLVPLTLLLFQQVSVISPLANAAAIPLISLLVTPMALLAAAVPAPLAGWLLGPAHLLLHWLVLGLEWLSAPPWAVWQAARAGPVALALAVLGSLLLLAPVPCGLRARLHGAVLLLPMVLAGRQPVAHGEFRATAIDIGQGTAVLVETRSRVLLYDAGPAYGWGAARGESGNSAGARDIVPFLRGAGVRRLDTLVISHEDADHAGGARDIMAALPVDSLLSGAPAGHRLLVPPASAAYLEARPCEAGQQWEWDGVRFAVLHPLPGIAQNAAIDSNARSCVLKVAGSARSLLLTGDIGRRDEAALLARLSTQDLRADFLQVPHHGSNTSSSGAFLAVVAPEVALFQVGYRNRHRHPRPEIWDRYGSHEIARYRSDETGAVQLTTRGESYALQAYRQHARRYWRAAPPAPR</sequence>
<dbReference type="InterPro" id="IPR004477">
    <property type="entry name" value="ComEC_N"/>
</dbReference>
<dbReference type="InterPro" id="IPR036866">
    <property type="entry name" value="RibonucZ/Hydroxyglut_hydro"/>
</dbReference>
<dbReference type="Pfam" id="PF13567">
    <property type="entry name" value="DUF4131"/>
    <property type="match status" value="1"/>
</dbReference>
<dbReference type="InterPro" id="IPR035681">
    <property type="entry name" value="ComA-like_MBL"/>
</dbReference>
<dbReference type="EMBL" id="CP062803">
    <property type="protein sequence ID" value="QOT77669.1"/>
    <property type="molecule type" value="Genomic_DNA"/>
</dbReference>
<protein>
    <submittedName>
        <fullName evidence="7">DNA internalization-related competence protein ComEC/Rec2</fullName>
    </submittedName>
</protein>
<dbReference type="PANTHER" id="PTHR30619">
    <property type="entry name" value="DNA INTERNALIZATION/COMPETENCE PROTEIN COMEC/REC2"/>
    <property type="match status" value="1"/>
</dbReference>
<dbReference type="GO" id="GO:0005886">
    <property type="term" value="C:plasma membrane"/>
    <property type="evidence" value="ECO:0007669"/>
    <property type="project" value="UniProtKB-SubCell"/>
</dbReference>
<organism evidence="7 8">
    <name type="scientific">Cupriavidus basilensis</name>
    <dbReference type="NCBI Taxonomy" id="68895"/>
    <lineage>
        <taxon>Bacteria</taxon>
        <taxon>Pseudomonadati</taxon>
        <taxon>Pseudomonadota</taxon>
        <taxon>Betaproteobacteria</taxon>
        <taxon>Burkholderiales</taxon>
        <taxon>Burkholderiaceae</taxon>
        <taxon>Cupriavidus</taxon>
    </lineage>
</organism>
<reference evidence="7 8" key="1">
    <citation type="submission" date="2020-10" db="EMBL/GenBank/DDBJ databases">
        <title>Complete genome sequence of Cupriavidus basilensis CCUG 49340T.</title>
        <authorList>
            <person name="Salva-Serra F."/>
            <person name="Donoso R.A."/>
            <person name="Cho K.H."/>
            <person name="Yoo J.A."/>
            <person name="Lee K."/>
            <person name="Yoon S.-H."/>
            <person name="Perez-Pantoja D."/>
            <person name="Moore E.R.B."/>
        </authorList>
    </citation>
    <scope>NUCLEOTIDE SEQUENCE [LARGE SCALE GENOMIC DNA]</scope>
    <source>
        <strain evidence="8">CCUG 49340</strain>
    </source>
</reference>
<dbReference type="InterPro" id="IPR004797">
    <property type="entry name" value="Competence_ComEC/Rec2"/>
</dbReference>
<dbReference type="AlphaFoldDB" id="A0A643G2B9"/>
<feature type="domain" description="Metallo-beta-lactamase" evidence="6">
    <location>
        <begin position="543"/>
        <end position="751"/>
    </location>
</feature>
<dbReference type="Gene3D" id="3.60.15.10">
    <property type="entry name" value="Ribonuclease Z/Hydroxyacylglutathione hydrolase-like"/>
    <property type="match status" value="1"/>
</dbReference>
<keyword evidence="2" id="KW-1003">Cell membrane</keyword>
<dbReference type="RefSeq" id="WP_150983850.1">
    <property type="nucleotide sequence ID" value="NZ_CP062803.1"/>
</dbReference>
<keyword evidence="3" id="KW-0812">Transmembrane</keyword>
<evidence type="ECO:0000313" key="7">
    <source>
        <dbReference type="EMBL" id="QOT77669.1"/>
    </source>
</evidence>
<evidence type="ECO:0000256" key="2">
    <source>
        <dbReference type="ARBA" id="ARBA00022475"/>
    </source>
</evidence>
<evidence type="ECO:0000313" key="8">
    <source>
        <dbReference type="Proteomes" id="UP000397656"/>
    </source>
</evidence>